<evidence type="ECO:0000313" key="1">
    <source>
        <dbReference type="EMBL" id="OGG48600.1"/>
    </source>
</evidence>
<name>A0A1F6CI01_9BACT</name>
<dbReference type="EMBL" id="MFKU01000010">
    <property type="protein sequence ID" value="OGG48600.1"/>
    <property type="molecule type" value="Genomic_DNA"/>
</dbReference>
<dbReference type="STRING" id="1798481.A2678_01910"/>
<comment type="caution">
    <text evidence="1">The sequence shown here is derived from an EMBL/GenBank/DDBJ whole genome shotgun (WGS) entry which is preliminary data.</text>
</comment>
<evidence type="ECO:0000313" key="2">
    <source>
        <dbReference type="Proteomes" id="UP000178815"/>
    </source>
</evidence>
<dbReference type="Proteomes" id="UP000178815">
    <property type="component" value="Unassembled WGS sequence"/>
</dbReference>
<organism evidence="1 2">
    <name type="scientific">Candidatus Kaiserbacteria bacterium RIFCSPHIGHO2_01_FULL_53_31</name>
    <dbReference type="NCBI Taxonomy" id="1798481"/>
    <lineage>
        <taxon>Bacteria</taxon>
        <taxon>Candidatus Kaiseribacteriota</taxon>
    </lineage>
</organism>
<sequence>MGLLKDFFRGGRSESVALIDIGASSVVGAYARYSESELPVLLYTRRLPIEIQENEPHERAMFRALELLGTALIIDGIPALVRATGTNGVDAVLVSIDAPWQETKIRVERIMQRKEFVFTKRIVAETLRKMNPAVPGKSISHMSVLGTILNGYEVHDPYGKRVRQATIIILASLIAEKVSSIILSVMQKLYHTKRIFLVAGSAVRSQAMRVAFPHERDAIIVDASGPLVTISLIRKGLLVAVSEALTRASGDKPGAAELMRGLGEIAKEHPLPRTIFMLTRDSEAAALTEVLQSMDTRPFWLSDNPPKIIPVLATHLTSYVRQMTTIAPDLPLLLMAIQYRNTIRAL</sequence>
<gene>
    <name evidence="1" type="ORF">A2678_01910</name>
</gene>
<protein>
    <recommendedName>
        <fullName evidence="3">SHS2 domain-containing protein</fullName>
    </recommendedName>
</protein>
<dbReference type="AlphaFoldDB" id="A0A1F6CI01"/>
<evidence type="ECO:0008006" key="3">
    <source>
        <dbReference type="Google" id="ProtNLM"/>
    </source>
</evidence>
<proteinExistence type="predicted"/>
<accession>A0A1F6CI01</accession>
<reference evidence="1 2" key="1">
    <citation type="journal article" date="2016" name="Nat. Commun.">
        <title>Thousands of microbial genomes shed light on interconnected biogeochemical processes in an aquifer system.</title>
        <authorList>
            <person name="Anantharaman K."/>
            <person name="Brown C.T."/>
            <person name="Hug L.A."/>
            <person name="Sharon I."/>
            <person name="Castelle C.J."/>
            <person name="Probst A.J."/>
            <person name="Thomas B.C."/>
            <person name="Singh A."/>
            <person name="Wilkins M.J."/>
            <person name="Karaoz U."/>
            <person name="Brodie E.L."/>
            <person name="Williams K.H."/>
            <person name="Hubbard S.S."/>
            <person name="Banfield J.F."/>
        </authorList>
    </citation>
    <scope>NUCLEOTIDE SEQUENCE [LARGE SCALE GENOMIC DNA]</scope>
</reference>